<dbReference type="EMBL" id="ABGD02000034">
    <property type="protein sequence ID" value="EDS08895.1"/>
    <property type="molecule type" value="Genomic_DNA"/>
</dbReference>
<name>B0PHC7_9FIRM</name>
<keyword evidence="2" id="KW-1185">Reference proteome</keyword>
<accession>B0PHC7</accession>
<evidence type="ECO:0000313" key="2">
    <source>
        <dbReference type="Proteomes" id="UP000003803"/>
    </source>
</evidence>
<comment type="caution">
    <text evidence="1">The sequence shown here is derived from an EMBL/GenBank/DDBJ whole genome shotgun (WGS) entry which is preliminary data.</text>
</comment>
<evidence type="ECO:0000313" key="1">
    <source>
        <dbReference type="EMBL" id="EDS08895.1"/>
    </source>
</evidence>
<dbReference type="HOGENOM" id="CLU_3179453_0_0_9"/>
<dbReference type="AlphaFoldDB" id="B0PHC7"/>
<reference evidence="1" key="1">
    <citation type="submission" date="2007-11" db="EMBL/GenBank/DDBJ databases">
        <authorList>
            <person name="Fulton L."/>
            <person name="Clifton S."/>
            <person name="Fulton B."/>
            <person name="Xu J."/>
            <person name="Minx P."/>
            <person name="Pepin K.H."/>
            <person name="Johnson M."/>
            <person name="Thiruvilangam P."/>
            <person name="Bhonagiri V."/>
            <person name="Nash W.E."/>
            <person name="Mardis E.R."/>
            <person name="Wilson R.K."/>
        </authorList>
    </citation>
    <scope>NUCLEOTIDE SEQUENCE [LARGE SCALE GENOMIC DNA]</scope>
    <source>
        <strain evidence="1">DSM 17241</strain>
    </source>
</reference>
<reference evidence="1" key="2">
    <citation type="submission" date="2013-09" db="EMBL/GenBank/DDBJ databases">
        <title>Draft genome sequence of Anaerotruncus colihominis(DSM 17241).</title>
        <authorList>
            <person name="Sudarsanam P."/>
            <person name="Ley R."/>
            <person name="Guruge J."/>
            <person name="Turnbaugh P.J."/>
            <person name="Mahowald M."/>
            <person name="Liep D."/>
            <person name="Gordon J."/>
        </authorList>
    </citation>
    <scope>NUCLEOTIDE SEQUENCE</scope>
    <source>
        <strain evidence="1">DSM 17241</strain>
    </source>
</reference>
<protein>
    <submittedName>
        <fullName evidence="1">Uncharacterized protein</fullName>
    </submittedName>
</protein>
<gene>
    <name evidence="1" type="ORF">ANACOL_04220</name>
</gene>
<dbReference type="Proteomes" id="UP000003803">
    <property type="component" value="Unassembled WGS sequence"/>
</dbReference>
<proteinExistence type="predicted"/>
<organism evidence="1 2">
    <name type="scientific">Anaerotruncus colihominis DSM 17241</name>
    <dbReference type="NCBI Taxonomy" id="445972"/>
    <lineage>
        <taxon>Bacteria</taxon>
        <taxon>Bacillati</taxon>
        <taxon>Bacillota</taxon>
        <taxon>Clostridia</taxon>
        <taxon>Eubacteriales</taxon>
        <taxon>Oscillospiraceae</taxon>
        <taxon>Anaerotruncus</taxon>
    </lineage>
</organism>
<sequence>MISATGDGSGKRLGRLPCAYYSTASCFFKVPAQGRTEKSSRRAGIS</sequence>